<comment type="caution">
    <text evidence="2">The sequence shown here is derived from an EMBL/GenBank/DDBJ whole genome shotgun (WGS) entry which is preliminary data.</text>
</comment>
<keyword evidence="2" id="KW-0808">Transferase</keyword>
<dbReference type="CDD" id="cd06223">
    <property type="entry name" value="PRTases_typeI"/>
    <property type="match status" value="1"/>
</dbReference>
<organism evidence="2 3">
    <name type="scientific">Dongia mobilis</name>
    <dbReference type="NCBI Taxonomy" id="578943"/>
    <lineage>
        <taxon>Bacteria</taxon>
        <taxon>Pseudomonadati</taxon>
        <taxon>Pseudomonadota</taxon>
        <taxon>Alphaproteobacteria</taxon>
        <taxon>Rhodospirillales</taxon>
        <taxon>Dongiaceae</taxon>
        <taxon>Dongia</taxon>
    </lineage>
</organism>
<accession>A0A4R6WFW3</accession>
<dbReference type="InterPro" id="IPR029057">
    <property type="entry name" value="PRTase-like"/>
</dbReference>
<keyword evidence="3" id="KW-1185">Reference proteome</keyword>
<dbReference type="SUPFAM" id="SSF53271">
    <property type="entry name" value="PRTase-like"/>
    <property type="match status" value="1"/>
</dbReference>
<dbReference type="Pfam" id="PF00156">
    <property type="entry name" value="Pribosyltran"/>
    <property type="match status" value="1"/>
</dbReference>
<dbReference type="Gene3D" id="3.40.50.2020">
    <property type="match status" value="1"/>
</dbReference>
<name>A0A4R6WFW3_9PROT</name>
<dbReference type="Proteomes" id="UP000295783">
    <property type="component" value="Unassembled WGS sequence"/>
</dbReference>
<reference evidence="2 3" key="1">
    <citation type="submission" date="2019-03" db="EMBL/GenBank/DDBJ databases">
        <title>Genomic Encyclopedia of Type Strains, Phase III (KMG-III): the genomes of soil and plant-associated and newly described type strains.</title>
        <authorList>
            <person name="Whitman W."/>
        </authorList>
    </citation>
    <scope>NUCLEOTIDE SEQUENCE [LARGE SCALE GENOMIC DNA]</scope>
    <source>
        <strain evidence="2 3">CGMCC 1.7660</strain>
    </source>
</reference>
<dbReference type="AlphaFoldDB" id="A0A4R6WFW3"/>
<dbReference type="EMBL" id="SNYW01000012">
    <property type="protein sequence ID" value="TDQ78900.1"/>
    <property type="molecule type" value="Genomic_DNA"/>
</dbReference>
<sequence>MFQGRNEAGRQLAAALDAYRGQDCIVFALPRGGVPVAFEVARALSAPLDLIMVRKISAPFQPELALGAVVDGAEPEIVLNEDIVRLLQPTPEFLRQASERELKEIHRRRQVYLCGHAPLSAAGKVAIVVDDGLATGATARAALRALRRQGPKRVVLAVPVGPSDTVEMLRREVDDLVCLSIPEGFGAVGAYYRHFPQVADAEVVALLGTCREMLGRPPAT</sequence>
<proteinExistence type="predicted"/>
<dbReference type="InterPro" id="IPR000836">
    <property type="entry name" value="PRTase_dom"/>
</dbReference>
<evidence type="ECO:0000313" key="2">
    <source>
        <dbReference type="EMBL" id="TDQ78900.1"/>
    </source>
</evidence>
<feature type="domain" description="Phosphoribosyltransferase" evidence="1">
    <location>
        <begin position="10"/>
        <end position="180"/>
    </location>
</feature>
<protein>
    <submittedName>
        <fullName evidence="2">Putative phosphoribosyl transferase</fullName>
    </submittedName>
</protein>
<dbReference type="GO" id="GO:0016740">
    <property type="term" value="F:transferase activity"/>
    <property type="evidence" value="ECO:0007669"/>
    <property type="project" value="UniProtKB-KW"/>
</dbReference>
<dbReference type="Gene3D" id="3.30.1310.20">
    <property type="entry name" value="PRTase-like"/>
    <property type="match status" value="1"/>
</dbReference>
<evidence type="ECO:0000313" key="3">
    <source>
        <dbReference type="Proteomes" id="UP000295783"/>
    </source>
</evidence>
<evidence type="ECO:0000259" key="1">
    <source>
        <dbReference type="Pfam" id="PF00156"/>
    </source>
</evidence>
<dbReference type="RefSeq" id="WP_208109904.1">
    <property type="nucleotide sequence ID" value="NZ_SNYW01000012.1"/>
</dbReference>
<gene>
    <name evidence="2" type="ORF">A8950_3363</name>
</gene>